<accession>A0A6J5ES15</accession>
<evidence type="ECO:0000313" key="2">
    <source>
        <dbReference type="Proteomes" id="UP000494329"/>
    </source>
</evidence>
<gene>
    <name evidence="1" type="ORF">LMG29739_05430</name>
</gene>
<protein>
    <submittedName>
        <fullName evidence="1">Uncharacterized protein</fullName>
    </submittedName>
</protein>
<keyword evidence="2" id="KW-1185">Reference proteome</keyword>
<proteinExistence type="predicted"/>
<dbReference type="Proteomes" id="UP000494329">
    <property type="component" value="Unassembled WGS sequence"/>
</dbReference>
<dbReference type="EMBL" id="CADIKF010000060">
    <property type="protein sequence ID" value="CAB3768993.1"/>
    <property type="molecule type" value="Genomic_DNA"/>
</dbReference>
<dbReference type="AlphaFoldDB" id="A0A6J5ES15"/>
<evidence type="ECO:0000313" key="1">
    <source>
        <dbReference type="EMBL" id="CAB3768993.1"/>
    </source>
</evidence>
<sequence length="94" mass="10441">MVAIVTVVILMISHTAAEIDARQYASFSDSYASFPPDLRRDIAHAMKSGRISKSDYSSLVRESLDDGVVLDWANEGVLDTARERARLARLIKDD</sequence>
<name>A0A6J5ES15_9BURK</name>
<organism evidence="1 2">
    <name type="scientific">Paraburkholderia solisilvae</name>
    <dbReference type="NCBI Taxonomy" id="624376"/>
    <lineage>
        <taxon>Bacteria</taxon>
        <taxon>Pseudomonadati</taxon>
        <taxon>Pseudomonadota</taxon>
        <taxon>Betaproteobacteria</taxon>
        <taxon>Burkholderiales</taxon>
        <taxon>Burkholderiaceae</taxon>
        <taxon>Paraburkholderia</taxon>
    </lineage>
</organism>
<reference evidence="1 2" key="1">
    <citation type="submission" date="2020-04" db="EMBL/GenBank/DDBJ databases">
        <authorList>
            <person name="De Canck E."/>
        </authorList>
    </citation>
    <scope>NUCLEOTIDE SEQUENCE [LARGE SCALE GENOMIC DNA]</scope>
    <source>
        <strain evidence="1 2">LMG 29739</strain>
    </source>
</reference>